<proteinExistence type="predicted"/>
<feature type="signal peptide" evidence="1">
    <location>
        <begin position="1"/>
        <end position="25"/>
    </location>
</feature>
<dbReference type="EMBL" id="JBHLWI010000040">
    <property type="protein sequence ID" value="MFC0263974.1"/>
    <property type="molecule type" value="Genomic_DNA"/>
</dbReference>
<accession>A0ABV6FVS7</accession>
<keyword evidence="1" id="KW-0732">Signal</keyword>
<protein>
    <recommendedName>
        <fullName evidence="4">Adhesin</fullName>
    </recommendedName>
</protein>
<sequence length="313" mass="32827">MKNYLKLSLSAILLMLLTGFQQGFAQMKTLVDVQKSFSGITRIEVNGGALEVEYSGEGQSNEISVDAFLESTFHDQDIIFVTAGNILKISHKVTTTRTNWTNIRTKGYIKIQGPQNMGLDIKGGSGTVNASNVKSSLTSLSVGSGKITGNNIEGDVEVKAGSGSIRLQQIAGNIKGNIGSGSAQFQDVKGDIQYASSSGGITANNIVGKMNISLTSGNAKLENVAELGELRLTSGNLNALNSGLGTETSINGTSGNFKIQTNSNLANFNYKLNATSGNITVGNSRSTRGLNIDNGADYSIKGNITSGNITIQN</sequence>
<evidence type="ECO:0000313" key="3">
    <source>
        <dbReference type="Proteomes" id="UP001589797"/>
    </source>
</evidence>
<keyword evidence="3" id="KW-1185">Reference proteome</keyword>
<dbReference type="RefSeq" id="WP_382388480.1">
    <property type="nucleotide sequence ID" value="NZ_JBHLWI010000040.1"/>
</dbReference>
<dbReference type="Proteomes" id="UP001589797">
    <property type="component" value="Unassembled WGS sequence"/>
</dbReference>
<evidence type="ECO:0008006" key="4">
    <source>
        <dbReference type="Google" id="ProtNLM"/>
    </source>
</evidence>
<evidence type="ECO:0000256" key="1">
    <source>
        <dbReference type="SAM" id="SignalP"/>
    </source>
</evidence>
<gene>
    <name evidence="2" type="ORF">ACFFIP_14875</name>
</gene>
<comment type="caution">
    <text evidence="2">The sequence shown here is derived from an EMBL/GenBank/DDBJ whole genome shotgun (WGS) entry which is preliminary data.</text>
</comment>
<organism evidence="2 3">
    <name type="scientific">Fontibacter flavus</name>
    <dbReference type="NCBI Taxonomy" id="654838"/>
    <lineage>
        <taxon>Bacteria</taxon>
        <taxon>Pseudomonadati</taxon>
        <taxon>Bacteroidota</taxon>
        <taxon>Cytophagia</taxon>
        <taxon>Cytophagales</taxon>
        <taxon>Cyclobacteriaceae</taxon>
        <taxon>Fontibacter</taxon>
    </lineage>
</organism>
<reference evidence="2 3" key="1">
    <citation type="submission" date="2024-09" db="EMBL/GenBank/DDBJ databases">
        <authorList>
            <person name="Sun Q."/>
            <person name="Mori K."/>
        </authorList>
    </citation>
    <scope>NUCLEOTIDE SEQUENCE [LARGE SCALE GENOMIC DNA]</scope>
    <source>
        <strain evidence="2 3">CCM 7650</strain>
    </source>
</reference>
<feature type="chain" id="PRO_5047223824" description="Adhesin" evidence="1">
    <location>
        <begin position="26"/>
        <end position="313"/>
    </location>
</feature>
<name>A0ABV6FVS7_9BACT</name>
<evidence type="ECO:0000313" key="2">
    <source>
        <dbReference type="EMBL" id="MFC0263974.1"/>
    </source>
</evidence>